<name>A0A7Y6A5B0_9CELL</name>
<sequence>MPSPSTDVTLALATTGSPTTAALDLRGGGLRALVVDGVTIVETYPEGTPAPQCAGAVLFPWPNRVRDGRWTQRGVTHQLPVNEPALGHASHGLVSGTLFAVRARGRGRVTLVGSVSAGPGYPFSLTLAVTYELTPHGLTVTSQVRNDSRVPAPVALGAHPYLRIGDVPTEDLVLRVPADTYLPLDERLVPRDTAGVDGTAFDLRRGRRLGTDDLHACFALTRGSATTVTAPDGRALELWADDGFAYLQVYVSPAYPTLGDGSSWRALAVEPMTAPGDALNSGTGLRWVPPGGRWRLAWGIRARLS</sequence>
<reference evidence="1 2" key="1">
    <citation type="submission" date="2020-05" db="EMBL/GenBank/DDBJ databases">
        <title>Genome Sequencing of Type Strains.</title>
        <authorList>
            <person name="Lemaire J.F."/>
            <person name="Inderbitzin P."/>
            <person name="Gregorio O.A."/>
            <person name="Collins S.B."/>
            <person name="Wespe N."/>
            <person name="Knight-Connoni V."/>
        </authorList>
    </citation>
    <scope>NUCLEOTIDE SEQUENCE [LARGE SCALE GENOMIC DNA]</scope>
    <source>
        <strain evidence="1 2">ATCC 25174</strain>
    </source>
</reference>
<dbReference type="GO" id="GO:0030246">
    <property type="term" value="F:carbohydrate binding"/>
    <property type="evidence" value="ECO:0007669"/>
    <property type="project" value="InterPro"/>
</dbReference>
<protein>
    <submittedName>
        <fullName evidence="1">Aldose 1-epimerase family protein</fullName>
    </submittedName>
</protein>
<dbReference type="SUPFAM" id="SSF74650">
    <property type="entry name" value="Galactose mutarotase-like"/>
    <property type="match status" value="1"/>
</dbReference>
<dbReference type="PANTHER" id="PTHR10091:SF0">
    <property type="entry name" value="GALACTOSE MUTAROTASE"/>
    <property type="match status" value="1"/>
</dbReference>
<dbReference type="GO" id="GO:0004034">
    <property type="term" value="F:aldose 1-epimerase activity"/>
    <property type="evidence" value="ECO:0007669"/>
    <property type="project" value="TreeGrafter"/>
</dbReference>
<dbReference type="AlphaFoldDB" id="A0A7Y6A5B0"/>
<dbReference type="Proteomes" id="UP000565724">
    <property type="component" value="Unassembled WGS sequence"/>
</dbReference>
<dbReference type="PANTHER" id="PTHR10091">
    <property type="entry name" value="ALDOSE-1-EPIMERASE"/>
    <property type="match status" value="1"/>
</dbReference>
<dbReference type="RefSeq" id="WP_175348630.1">
    <property type="nucleotide sequence ID" value="NZ_JABMCI010000068.1"/>
</dbReference>
<organism evidence="1 2">
    <name type="scientific">Cellulomonas humilata</name>
    <dbReference type="NCBI Taxonomy" id="144055"/>
    <lineage>
        <taxon>Bacteria</taxon>
        <taxon>Bacillati</taxon>
        <taxon>Actinomycetota</taxon>
        <taxon>Actinomycetes</taxon>
        <taxon>Micrococcales</taxon>
        <taxon>Cellulomonadaceae</taxon>
        <taxon>Cellulomonas</taxon>
    </lineage>
</organism>
<comment type="caution">
    <text evidence="1">The sequence shown here is derived from an EMBL/GenBank/DDBJ whole genome shotgun (WGS) entry which is preliminary data.</text>
</comment>
<dbReference type="InterPro" id="IPR011013">
    <property type="entry name" value="Gal_mutarotase_sf_dom"/>
</dbReference>
<dbReference type="InterPro" id="IPR008183">
    <property type="entry name" value="Aldose_1/G6P_1-epimerase"/>
</dbReference>
<dbReference type="GO" id="GO:0006006">
    <property type="term" value="P:glucose metabolic process"/>
    <property type="evidence" value="ECO:0007669"/>
    <property type="project" value="TreeGrafter"/>
</dbReference>
<dbReference type="GO" id="GO:0033499">
    <property type="term" value="P:galactose catabolic process via UDP-galactose, Leloir pathway"/>
    <property type="evidence" value="ECO:0007669"/>
    <property type="project" value="TreeGrafter"/>
</dbReference>
<accession>A0A7Y6A5B0</accession>
<dbReference type="InterPro" id="IPR037480">
    <property type="entry name" value="YihR-like"/>
</dbReference>
<dbReference type="InterPro" id="IPR014718">
    <property type="entry name" value="GH-type_carb-bd"/>
</dbReference>
<dbReference type="Pfam" id="PF01263">
    <property type="entry name" value="Aldose_epim"/>
    <property type="match status" value="1"/>
</dbReference>
<dbReference type="EMBL" id="JABMCI010000068">
    <property type="protein sequence ID" value="NUU18709.1"/>
    <property type="molecule type" value="Genomic_DNA"/>
</dbReference>
<gene>
    <name evidence="1" type="ORF">HP550_15755</name>
</gene>
<dbReference type="Gene3D" id="2.70.98.10">
    <property type="match status" value="1"/>
</dbReference>
<keyword evidence="2" id="KW-1185">Reference proteome</keyword>
<evidence type="ECO:0000313" key="2">
    <source>
        <dbReference type="Proteomes" id="UP000565724"/>
    </source>
</evidence>
<dbReference type="CDD" id="cd09022">
    <property type="entry name" value="Aldose_epim_Ec_YihR"/>
    <property type="match status" value="1"/>
</dbReference>
<proteinExistence type="predicted"/>
<evidence type="ECO:0000313" key="1">
    <source>
        <dbReference type="EMBL" id="NUU18709.1"/>
    </source>
</evidence>